<dbReference type="RefSeq" id="WP_213249497.1">
    <property type="nucleotide sequence ID" value="NZ_CP045806.1"/>
</dbReference>
<dbReference type="Proteomes" id="UP001059836">
    <property type="component" value="Chromosome"/>
</dbReference>
<name>A0ABX6IJ14_9ACTN</name>
<dbReference type="PANTHER" id="PTHR47506:SF1">
    <property type="entry name" value="HTH-TYPE TRANSCRIPTIONAL REGULATOR YJDC"/>
    <property type="match status" value="1"/>
</dbReference>
<reference evidence="7" key="1">
    <citation type="journal article" date="2021" name="Nat. Microbiol.">
        <title>Cocultivation of an ultrasmall environmental parasitic bacterium with lytic ability against bacteria associated with wastewater foams.</title>
        <authorList>
            <person name="Batinovic S."/>
            <person name="Rose J.J.A."/>
            <person name="Ratcliffe J."/>
            <person name="Seviour R.J."/>
            <person name="Petrovski S."/>
        </authorList>
    </citation>
    <scope>NUCLEOTIDE SEQUENCE</scope>
    <source>
        <strain evidence="7">CON9</strain>
    </source>
</reference>
<dbReference type="PANTHER" id="PTHR47506">
    <property type="entry name" value="TRANSCRIPTIONAL REGULATORY PROTEIN"/>
    <property type="match status" value="1"/>
</dbReference>
<evidence type="ECO:0000256" key="1">
    <source>
        <dbReference type="ARBA" id="ARBA00023015"/>
    </source>
</evidence>
<evidence type="ECO:0000259" key="6">
    <source>
        <dbReference type="PROSITE" id="PS50977"/>
    </source>
</evidence>
<dbReference type="SUPFAM" id="SSF48498">
    <property type="entry name" value="Tetracyclin repressor-like, C-terminal domain"/>
    <property type="match status" value="1"/>
</dbReference>
<evidence type="ECO:0000256" key="3">
    <source>
        <dbReference type="ARBA" id="ARBA00023163"/>
    </source>
</evidence>
<evidence type="ECO:0000256" key="4">
    <source>
        <dbReference type="PROSITE-ProRule" id="PRU00335"/>
    </source>
</evidence>
<feature type="region of interest" description="Disordered" evidence="5">
    <location>
        <begin position="1"/>
        <end position="20"/>
    </location>
</feature>
<accession>A0ABX6IJ14</accession>
<protein>
    <submittedName>
        <fullName evidence="7">TetR family transcriptional regulator</fullName>
    </submittedName>
</protein>
<evidence type="ECO:0000313" key="8">
    <source>
        <dbReference type="Proteomes" id="UP001059836"/>
    </source>
</evidence>
<dbReference type="InterPro" id="IPR001647">
    <property type="entry name" value="HTH_TetR"/>
</dbReference>
<dbReference type="PRINTS" id="PR00455">
    <property type="entry name" value="HTHTETR"/>
</dbReference>
<gene>
    <name evidence="7" type="ORF">GII31_11035</name>
</gene>
<dbReference type="InterPro" id="IPR009057">
    <property type="entry name" value="Homeodomain-like_sf"/>
</dbReference>
<sequence>MSVSESTTQPGAAPPAPGTPARRLLDSATKLFKAQGIRAVGIDLLLRDAGVAKASLYSSFGSKDGLVEAYLQYLDQTDRNRWADAVAAVTEPGQRILTFFDLAIRGGPTGNFRGCHYANAATEFPEADLRAVREHREWVFGTIRGQLAALGNPQPGAPAAEIQLIYDGALSGAKFDRSVAPIELGRALAADVIDRSRLIDGDRW</sequence>
<proteinExistence type="predicted"/>
<dbReference type="Pfam" id="PF00440">
    <property type="entry name" value="TetR_N"/>
    <property type="match status" value="1"/>
</dbReference>
<keyword evidence="2 4" id="KW-0238">DNA-binding</keyword>
<dbReference type="PROSITE" id="PS50977">
    <property type="entry name" value="HTH_TETR_2"/>
    <property type="match status" value="1"/>
</dbReference>
<dbReference type="InterPro" id="IPR036271">
    <property type="entry name" value="Tet_transcr_reg_TetR-rel_C_sf"/>
</dbReference>
<keyword evidence="1" id="KW-0805">Transcription regulation</keyword>
<keyword evidence="8" id="KW-1185">Reference proteome</keyword>
<evidence type="ECO:0000256" key="5">
    <source>
        <dbReference type="SAM" id="MobiDB-lite"/>
    </source>
</evidence>
<keyword evidence="3" id="KW-0804">Transcription</keyword>
<dbReference type="Gene3D" id="1.10.357.10">
    <property type="entry name" value="Tetracycline Repressor, domain 2"/>
    <property type="match status" value="1"/>
</dbReference>
<evidence type="ECO:0000256" key="2">
    <source>
        <dbReference type="ARBA" id="ARBA00023125"/>
    </source>
</evidence>
<organism evidence="7 8">
    <name type="scientific">Gordonia pseudamarae</name>
    <dbReference type="NCBI Taxonomy" id="2831662"/>
    <lineage>
        <taxon>Bacteria</taxon>
        <taxon>Bacillati</taxon>
        <taxon>Actinomycetota</taxon>
        <taxon>Actinomycetes</taxon>
        <taxon>Mycobacteriales</taxon>
        <taxon>Gordoniaceae</taxon>
        <taxon>Gordonia</taxon>
    </lineage>
</organism>
<dbReference type="EMBL" id="CP045809">
    <property type="protein sequence ID" value="QHN35346.1"/>
    <property type="molecule type" value="Genomic_DNA"/>
</dbReference>
<dbReference type="SUPFAM" id="SSF46689">
    <property type="entry name" value="Homeodomain-like"/>
    <property type="match status" value="1"/>
</dbReference>
<evidence type="ECO:0000313" key="7">
    <source>
        <dbReference type="EMBL" id="QHN35346.1"/>
    </source>
</evidence>
<feature type="DNA-binding region" description="H-T-H motif" evidence="4">
    <location>
        <begin position="41"/>
        <end position="60"/>
    </location>
</feature>
<feature type="domain" description="HTH tetR-type" evidence="6">
    <location>
        <begin position="18"/>
        <end position="78"/>
    </location>
</feature>